<sequence length="148" mass="16406">MPPWLWILCLVVLGGVAGVSLVVYRLRLMRSAGTPMLLRELPAAADAGWRHGAIHYTDDALVYYRLSSLRPGPTLSLSRRRIDVVARRSPSGTELEIMDADVVVVELAVGRRGQGGRYEIAMAPELVMAFQSWIEARSPKRARRRPAA</sequence>
<dbReference type="RefSeq" id="WP_008381482.1">
    <property type="nucleotide sequence ID" value="NZ_BAOP01000039.1"/>
</dbReference>
<dbReference type="Pfam" id="PF10739">
    <property type="entry name" value="DUF2550"/>
    <property type="match status" value="1"/>
</dbReference>
<dbReference type="Proteomes" id="UP000035009">
    <property type="component" value="Unassembled WGS sequence"/>
</dbReference>
<keyword evidence="1" id="KW-0812">Transmembrane</keyword>
<dbReference type="eggNOG" id="ENOG50331I5">
    <property type="taxonomic scope" value="Bacteria"/>
</dbReference>
<dbReference type="InterPro" id="IPR019675">
    <property type="entry name" value="DUF2550"/>
</dbReference>
<name>M3TJA8_GORML</name>
<keyword evidence="1" id="KW-0472">Membrane</keyword>
<dbReference type="AlphaFoldDB" id="M3TJA8"/>
<accession>M3TJA8</accession>
<evidence type="ECO:0000313" key="3">
    <source>
        <dbReference type="Proteomes" id="UP000035009"/>
    </source>
</evidence>
<evidence type="ECO:0000256" key="1">
    <source>
        <dbReference type="SAM" id="Phobius"/>
    </source>
</evidence>
<reference evidence="2 3" key="1">
    <citation type="submission" date="2013-02" db="EMBL/GenBank/DDBJ databases">
        <title>Whole genome shotgun sequence of Gordonia malaquae NBRC 108250.</title>
        <authorList>
            <person name="Yoshida I."/>
            <person name="Hosoyama A."/>
            <person name="Tsuchikane K."/>
            <person name="Ando Y."/>
            <person name="Baba S."/>
            <person name="Ohji S."/>
            <person name="Hamada M."/>
            <person name="Tamura T."/>
            <person name="Yamazoe A."/>
            <person name="Yamazaki S."/>
            <person name="Fujita N."/>
        </authorList>
    </citation>
    <scope>NUCLEOTIDE SEQUENCE [LARGE SCALE GENOMIC DNA]</scope>
    <source>
        <strain evidence="2 3">NBRC 108250</strain>
    </source>
</reference>
<dbReference type="OrthoDB" id="4793422at2"/>
<gene>
    <name evidence="2" type="ORF">GM1_039_00100</name>
</gene>
<dbReference type="EMBL" id="BAOP01000039">
    <property type="protein sequence ID" value="GAC81596.1"/>
    <property type="molecule type" value="Genomic_DNA"/>
</dbReference>
<organism evidence="2 3">
    <name type="scientific">Gordonia malaquae NBRC 108250</name>
    <dbReference type="NCBI Taxonomy" id="1223542"/>
    <lineage>
        <taxon>Bacteria</taxon>
        <taxon>Bacillati</taxon>
        <taxon>Actinomycetota</taxon>
        <taxon>Actinomycetes</taxon>
        <taxon>Mycobacteriales</taxon>
        <taxon>Gordoniaceae</taxon>
        <taxon>Gordonia</taxon>
    </lineage>
</organism>
<evidence type="ECO:0008006" key="4">
    <source>
        <dbReference type="Google" id="ProtNLM"/>
    </source>
</evidence>
<protein>
    <recommendedName>
        <fullName evidence="4">DUF2550 domain-containing protein</fullName>
    </recommendedName>
</protein>
<proteinExistence type="predicted"/>
<keyword evidence="3" id="KW-1185">Reference proteome</keyword>
<evidence type="ECO:0000313" key="2">
    <source>
        <dbReference type="EMBL" id="GAC81596.1"/>
    </source>
</evidence>
<keyword evidence="1" id="KW-1133">Transmembrane helix</keyword>
<feature type="transmembrane region" description="Helical" evidence="1">
    <location>
        <begin position="6"/>
        <end position="26"/>
    </location>
</feature>
<comment type="caution">
    <text evidence="2">The sequence shown here is derived from an EMBL/GenBank/DDBJ whole genome shotgun (WGS) entry which is preliminary data.</text>
</comment>
<dbReference type="STRING" id="410332.SAMN04488550_1622"/>